<evidence type="ECO:0000259" key="2">
    <source>
        <dbReference type="Pfam" id="PF13458"/>
    </source>
</evidence>
<reference evidence="4" key="1">
    <citation type="submission" date="2020-05" db="EMBL/GenBank/DDBJ databases">
        <authorList>
            <person name="Chiriac C."/>
            <person name="Salcher M."/>
            <person name="Ghai R."/>
            <person name="Kavagutti S V."/>
        </authorList>
    </citation>
    <scope>NUCLEOTIDE SEQUENCE</scope>
</reference>
<keyword evidence="1" id="KW-0732">Signal</keyword>
<dbReference type="EMBL" id="CAFBOG010000236">
    <property type="protein sequence ID" value="CAB4995930.1"/>
    <property type="molecule type" value="Genomic_DNA"/>
</dbReference>
<proteinExistence type="predicted"/>
<organism evidence="4">
    <name type="scientific">freshwater metagenome</name>
    <dbReference type="NCBI Taxonomy" id="449393"/>
    <lineage>
        <taxon>unclassified sequences</taxon>
        <taxon>metagenomes</taxon>
        <taxon>ecological metagenomes</taxon>
    </lineage>
</organism>
<evidence type="ECO:0000313" key="7">
    <source>
        <dbReference type="EMBL" id="CAB5068920.1"/>
    </source>
</evidence>
<dbReference type="PANTHER" id="PTHR30483">
    <property type="entry name" value="LEUCINE-SPECIFIC-BINDING PROTEIN"/>
    <property type="match status" value="1"/>
</dbReference>
<protein>
    <submittedName>
        <fullName evidence="4">Unannotated protein</fullName>
    </submittedName>
</protein>
<dbReference type="Pfam" id="PF13458">
    <property type="entry name" value="Peripla_BP_6"/>
    <property type="match status" value="1"/>
</dbReference>
<name>A0A6J6XP50_9ZZZZ</name>
<dbReference type="InterPro" id="IPR028082">
    <property type="entry name" value="Peripla_BP_I"/>
</dbReference>
<dbReference type="EMBL" id="CAFBPW010000174">
    <property type="protein sequence ID" value="CAB5037289.1"/>
    <property type="molecule type" value="Genomic_DNA"/>
</dbReference>
<dbReference type="EMBL" id="CAFAAQ010000022">
    <property type="protein sequence ID" value="CAB4798572.1"/>
    <property type="molecule type" value="Genomic_DNA"/>
</dbReference>
<evidence type="ECO:0000313" key="3">
    <source>
        <dbReference type="EMBL" id="CAB4706119.1"/>
    </source>
</evidence>
<dbReference type="InterPro" id="IPR028081">
    <property type="entry name" value="Leu-bd"/>
</dbReference>
<dbReference type="InterPro" id="IPR051010">
    <property type="entry name" value="BCAA_transport"/>
</dbReference>
<accession>A0A6J6XP50</accession>
<evidence type="ECO:0000313" key="6">
    <source>
        <dbReference type="EMBL" id="CAB5037289.1"/>
    </source>
</evidence>
<dbReference type="PANTHER" id="PTHR30483:SF6">
    <property type="entry name" value="PERIPLASMIC BINDING PROTEIN OF ABC TRANSPORTER FOR NATURAL AMINO ACIDS"/>
    <property type="match status" value="1"/>
</dbReference>
<dbReference type="EMBL" id="CAFBQW010000246">
    <property type="protein sequence ID" value="CAB5068920.1"/>
    <property type="molecule type" value="Genomic_DNA"/>
</dbReference>
<dbReference type="AlphaFoldDB" id="A0A6J6XP50"/>
<dbReference type="EMBL" id="CAEZXS010000146">
    <property type="protein sequence ID" value="CAB4706119.1"/>
    <property type="molecule type" value="Genomic_DNA"/>
</dbReference>
<dbReference type="SUPFAM" id="SSF53822">
    <property type="entry name" value="Periplasmic binding protein-like I"/>
    <property type="match status" value="1"/>
</dbReference>
<dbReference type="Gene3D" id="3.40.50.2300">
    <property type="match status" value="2"/>
</dbReference>
<gene>
    <name evidence="3" type="ORF">UFOPK2582_01181</name>
    <name evidence="4" type="ORF">UFOPK3046_00415</name>
    <name evidence="5" type="ORF">UFOPK3914_01865</name>
    <name evidence="6" type="ORF">UFOPK4173_01361</name>
    <name evidence="7" type="ORF">UFOPK4354_01714</name>
</gene>
<evidence type="ECO:0000256" key="1">
    <source>
        <dbReference type="ARBA" id="ARBA00022729"/>
    </source>
</evidence>
<evidence type="ECO:0000313" key="4">
    <source>
        <dbReference type="EMBL" id="CAB4798572.1"/>
    </source>
</evidence>
<sequence>MPGSSSLFRVAVVVLACTCLVPLAGCSEDRSSVSNGGEKSETTAVLTDLCSTPDLIDCAEASSISAQVPTQVTKATGKPLVLGMINQENTPVGSFPELSQGVQAAIDFVNNQLGGVDGRPLELEVCNTKFSAEGSTSCAQQFVAEGVPAVLGGIDVFGNGIDLLAENEIPFIGGIPVSTQSMTASNSFQFSGGSWGAMVAFADYAATELNAKSVAILYGDFGSVADGANYGKQTLEKLGVENVQMVPYPILETDLGSAIQAAAAGNPDAIMLLTADTGCTAAFEGLATVGLKAQAFYTGACAAPKIIDGVPTEDSEGAIFNVEGPISRTNPDPDTNLYNAVIAEYGNGLDAIGAATVSFRAFMNLYVVLSELGADGITAETVTSALRGKVDASSFMGHSYTCNGKQFKGLPAVCAPQQMLGLMTDRQLNQIGDWVDVGKIYGMG</sequence>
<evidence type="ECO:0000313" key="5">
    <source>
        <dbReference type="EMBL" id="CAB4995930.1"/>
    </source>
</evidence>
<feature type="domain" description="Leucine-binding protein" evidence="2">
    <location>
        <begin position="82"/>
        <end position="404"/>
    </location>
</feature>